<feature type="compositionally biased region" description="Polar residues" evidence="1">
    <location>
        <begin position="185"/>
        <end position="195"/>
    </location>
</feature>
<organism evidence="2 3">
    <name type="scientific">Halosimplex aquaticum</name>
    <dbReference type="NCBI Taxonomy" id="3026162"/>
    <lineage>
        <taxon>Archaea</taxon>
        <taxon>Methanobacteriati</taxon>
        <taxon>Methanobacteriota</taxon>
        <taxon>Stenosarchaea group</taxon>
        <taxon>Halobacteria</taxon>
        <taxon>Halobacteriales</taxon>
        <taxon>Haloarculaceae</taxon>
        <taxon>Halosimplex</taxon>
    </lineage>
</organism>
<proteinExistence type="predicted"/>
<dbReference type="EMBL" id="JBHTAS010000001">
    <property type="protein sequence ID" value="MFC7138538.1"/>
    <property type="molecule type" value="Genomic_DNA"/>
</dbReference>
<keyword evidence="3" id="KW-1185">Reference proteome</keyword>
<accession>A0ABD5XYB4</accession>
<dbReference type="Proteomes" id="UP001596432">
    <property type="component" value="Unassembled WGS sequence"/>
</dbReference>
<reference evidence="2 3" key="1">
    <citation type="journal article" date="2019" name="Int. J. Syst. Evol. Microbiol.">
        <title>The Global Catalogue of Microorganisms (GCM) 10K type strain sequencing project: providing services to taxonomists for standard genome sequencing and annotation.</title>
        <authorList>
            <consortium name="The Broad Institute Genomics Platform"/>
            <consortium name="The Broad Institute Genome Sequencing Center for Infectious Disease"/>
            <person name="Wu L."/>
            <person name="Ma J."/>
        </authorList>
    </citation>
    <scope>NUCLEOTIDE SEQUENCE [LARGE SCALE GENOMIC DNA]</scope>
    <source>
        <strain evidence="2 3">XZYJT29</strain>
    </source>
</reference>
<protein>
    <submittedName>
        <fullName evidence="2">Uncharacterized protein</fullName>
    </submittedName>
</protein>
<evidence type="ECO:0000313" key="2">
    <source>
        <dbReference type="EMBL" id="MFC7138538.1"/>
    </source>
</evidence>
<dbReference type="AlphaFoldDB" id="A0ABD5XYB4"/>
<comment type="caution">
    <text evidence="2">The sequence shown here is derived from an EMBL/GenBank/DDBJ whole genome shotgun (WGS) entry which is preliminary data.</text>
</comment>
<feature type="region of interest" description="Disordered" evidence="1">
    <location>
        <begin position="161"/>
        <end position="195"/>
    </location>
</feature>
<dbReference type="RefSeq" id="WP_274324157.1">
    <property type="nucleotide sequence ID" value="NZ_CP118158.1"/>
</dbReference>
<gene>
    <name evidence="2" type="ORF">ACFQMA_01655</name>
</gene>
<evidence type="ECO:0000256" key="1">
    <source>
        <dbReference type="SAM" id="MobiDB-lite"/>
    </source>
</evidence>
<sequence>MSKMTMPFIDLKRHAMPASPNLSHQIREEIDEVYTFPINYDHLGYDVETSTVLVNYRDDGTATVIVSDPPGRQGYYENYPDSAEDDPVRQAKHELADELVERSETLLAGYDPQRSYWRANSGNRSLRDIYVRVDEEAVDEVILKMWQLLVEFKPKYKEYLQEHEPEEVVSPDSSLKEKVEEITGGLNQPFTSNPE</sequence>
<name>A0ABD5XYB4_9EURY</name>
<dbReference type="GeneID" id="78818778"/>
<evidence type="ECO:0000313" key="3">
    <source>
        <dbReference type="Proteomes" id="UP001596432"/>
    </source>
</evidence>